<dbReference type="EMBL" id="AP014966">
    <property type="protein sequence ID" value="BAT10970.1"/>
    <property type="molecule type" value="Genomic_DNA"/>
</dbReference>
<evidence type="ECO:0000313" key="2">
    <source>
        <dbReference type="Proteomes" id="UP000059680"/>
    </source>
</evidence>
<keyword evidence="2" id="KW-1185">Reference proteome</keyword>
<gene>
    <name evidence="1" type="ordered locus">Os10g0433775</name>
    <name evidence="1" type="ORF">OSNPB_100433775</name>
</gene>
<accession>A0A0N7KRU2</accession>
<organism evidence="1 2">
    <name type="scientific">Oryza sativa subsp. japonica</name>
    <name type="common">Rice</name>
    <dbReference type="NCBI Taxonomy" id="39947"/>
    <lineage>
        <taxon>Eukaryota</taxon>
        <taxon>Viridiplantae</taxon>
        <taxon>Streptophyta</taxon>
        <taxon>Embryophyta</taxon>
        <taxon>Tracheophyta</taxon>
        <taxon>Spermatophyta</taxon>
        <taxon>Magnoliopsida</taxon>
        <taxon>Liliopsida</taxon>
        <taxon>Poales</taxon>
        <taxon>Poaceae</taxon>
        <taxon>BOP clade</taxon>
        <taxon>Oryzoideae</taxon>
        <taxon>Oryzeae</taxon>
        <taxon>Oryzinae</taxon>
        <taxon>Oryza</taxon>
        <taxon>Oryza sativa</taxon>
    </lineage>
</organism>
<reference evidence="1 2" key="2">
    <citation type="journal article" date="2013" name="Plant Cell Physiol.">
        <title>Rice Annotation Project Database (RAP-DB): an integrative and interactive database for rice genomics.</title>
        <authorList>
            <person name="Sakai H."/>
            <person name="Lee S.S."/>
            <person name="Tanaka T."/>
            <person name="Numa H."/>
            <person name="Kim J."/>
            <person name="Kawahara Y."/>
            <person name="Wakimoto H."/>
            <person name="Yang C.C."/>
            <person name="Iwamoto M."/>
            <person name="Abe T."/>
            <person name="Yamada Y."/>
            <person name="Muto A."/>
            <person name="Inokuchi H."/>
            <person name="Ikemura T."/>
            <person name="Matsumoto T."/>
            <person name="Sasaki T."/>
            <person name="Itoh T."/>
        </authorList>
    </citation>
    <scope>NUCLEOTIDE SEQUENCE [LARGE SCALE GENOMIC DNA]</scope>
    <source>
        <strain evidence="2">cv. Nipponbare</strain>
    </source>
</reference>
<sequence>MSKEEGGLGIRDLKAHNLSLLMKLASKLLSGSPEPCFHWLRAQHLQNEIPILARPTDTPVWKMICGALEPTIASTKVSLGSDLSVQFWKDHWTDDGCFFITYPSLASFATNINCTVASQFTQNT</sequence>
<evidence type="ECO:0000313" key="1">
    <source>
        <dbReference type="EMBL" id="BAT10970.1"/>
    </source>
</evidence>
<protein>
    <submittedName>
        <fullName evidence="1">Os10g0433775 protein</fullName>
    </submittedName>
</protein>
<name>A0A0N7KRU2_ORYSJ</name>
<reference evidence="2" key="1">
    <citation type="journal article" date="2005" name="Nature">
        <title>The map-based sequence of the rice genome.</title>
        <authorList>
            <consortium name="International rice genome sequencing project (IRGSP)"/>
            <person name="Matsumoto T."/>
            <person name="Wu J."/>
            <person name="Kanamori H."/>
            <person name="Katayose Y."/>
            <person name="Fujisawa M."/>
            <person name="Namiki N."/>
            <person name="Mizuno H."/>
            <person name="Yamamoto K."/>
            <person name="Antonio B.A."/>
            <person name="Baba T."/>
            <person name="Sakata K."/>
            <person name="Nagamura Y."/>
            <person name="Aoki H."/>
            <person name="Arikawa K."/>
            <person name="Arita K."/>
            <person name="Bito T."/>
            <person name="Chiden Y."/>
            <person name="Fujitsuka N."/>
            <person name="Fukunaka R."/>
            <person name="Hamada M."/>
            <person name="Harada C."/>
            <person name="Hayashi A."/>
            <person name="Hijishita S."/>
            <person name="Honda M."/>
            <person name="Hosokawa S."/>
            <person name="Ichikawa Y."/>
            <person name="Idonuma A."/>
            <person name="Iijima M."/>
            <person name="Ikeda M."/>
            <person name="Ikeno M."/>
            <person name="Ito K."/>
            <person name="Ito S."/>
            <person name="Ito T."/>
            <person name="Ito Y."/>
            <person name="Ito Y."/>
            <person name="Iwabuchi A."/>
            <person name="Kamiya K."/>
            <person name="Karasawa W."/>
            <person name="Kurita K."/>
            <person name="Katagiri S."/>
            <person name="Kikuta A."/>
            <person name="Kobayashi H."/>
            <person name="Kobayashi N."/>
            <person name="Machita K."/>
            <person name="Maehara T."/>
            <person name="Masukawa M."/>
            <person name="Mizubayashi T."/>
            <person name="Mukai Y."/>
            <person name="Nagasaki H."/>
            <person name="Nagata Y."/>
            <person name="Naito S."/>
            <person name="Nakashima M."/>
            <person name="Nakama Y."/>
            <person name="Nakamichi Y."/>
            <person name="Nakamura M."/>
            <person name="Meguro A."/>
            <person name="Negishi M."/>
            <person name="Ohta I."/>
            <person name="Ohta T."/>
            <person name="Okamoto M."/>
            <person name="Ono N."/>
            <person name="Saji S."/>
            <person name="Sakaguchi M."/>
            <person name="Sakai K."/>
            <person name="Shibata M."/>
            <person name="Shimokawa T."/>
            <person name="Song J."/>
            <person name="Takazaki Y."/>
            <person name="Terasawa K."/>
            <person name="Tsugane M."/>
            <person name="Tsuji K."/>
            <person name="Ueda S."/>
            <person name="Waki K."/>
            <person name="Yamagata H."/>
            <person name="Yamamoto M."/>
            <person name="Yamamoto S."/>
            <person name="Yamane H."/>
            <person name="Yoshiki S."/>
            <person name="Yoshihara R."/>
            <person name="Yukawa K."/>
            <person name="Zhong H."/>
            <person name="Yano M."/>
            <person name="Yuan Q."/>
            <person name="Ouyang S."/>
            <person name="Liu J."/>
            <person name="Jones K.M."/>
            <person name="Gansberger K."/>
            <person name="Moffat K."/>
            <person name="Hill J."/>
            <person name="Bera J."/>
            <person name="Fadrosh D."/>
            <person name="Jin S."/>
            <person name="Johri S."/>
            <person name="Kim M."/>
            <person name="Overton L."/>
            <person name="Reardon M."/>
            <person name="Tsitrin T."/>
            <person name="Vuong H."/>
            <person name="Weaver B."/>
            <person name="Ciecko A."/>
            <person name="Tallon L."/>
            <person name="Jackson J."/>
            <person name="Pai G."/>
            <person name="Aken S.V."/>
            <person name="Utterback T."/>
            <person name="Reidmuller S."/>
            <person name="Feldblyum T."/>
            <person name="Hsiao J."/>
            <person name="Zismann V."/>
            <person name="Iobst S."/>
            <person name="de Vazeille A.R."/>
            <person name="Buell C.R."/>
            <person name="Ying K."/>
            <person name="Li Y."/>
            <person name="Lu T."/>
            <person name="Huang Y."/>
            <person name="Zhao Q."/>
            <person name="Feng Q."/>
            <person name="Zhang L."/>
            <person name="Zhu J."/>
            <person name="Weng Q."/>
            <person name="Mu J."/>
            <person name="Lu Y."/>
            <person name="Fan D."/>
            <person name="Liu Y."/>
            <person name="Guan J."/>
            <person name="Zhang Y."/>
            <person name="Yu S."/>
            <person name="Liu X."/>
            <person name="Zhang Y."/>
            <person name="Hong G."/>
            <person name="Han B."/>
            <person name="Choisne N."/>
            <person name="Demange N."/>
            <person name="Orjeda G."/>
            <person name="Samain S."/>
            <person name="Cattolico L."/>
            <person name="Pelletier E."/>
            <person name="Couloux A."/>
            <person name="Segurens B."/>
            <person name="Wincker P."/>
            <person name="D'Hont A."/>
            <person name="Scarpelli C."/>
            <person name="Weissenbach J."/>
            <person name="Salanoubat M."/>
            <person name="Quetier F."/>
            <person name="Yu Y."/>
            <person name="Kim H.R."/>
            <person name="Rambo T."/>
            <person name="Currie J."/>
            <person name="Collura K."/>
            <person name="Luo M."/>
            <person name="Yang T."/>
            <person name="Ammiraju J.S.S."/>
            <person name="Engler F."/>
            <person name="Soderlund C."/>
            <person name="Wing R.A."/>
            <person name="Palmer L.E."/>
            <person name="de la Bastide M."/>
            <person name="Spiegel L."/>
            <person name="Nascimento L."/>
            <person name="Zutavern T."/>
            <person name="O'Shaughnessy A."/>
            <person name="Dike S."/>
            <person name="Dedhia N."/>
            <person name="Preston R."/>
            <person name="Balija V."/>
            <person name="McCombie W.R."/>
            <person name="Chow T."/>
            <person name="Chen H."/>
            <person name="Chung M."/>
            <person name="Chen C."/>
            <person name="Shaw J."/>
            <person name="Wu H."/>
            <person name="Hsiao K."/>
            <person name="Chao Y."/>
            <person name="Chu M."/>
            <person name="Cheng C."/>
            <person name="Hour A."/>
            <person name="Lee P."/>
            <person name="Lin S."/>
            <person name="Lin Y."/>
            <person name="Liou J."/>
            <person name="Liu S."/>
            <person name="Hsing Y."/>
            <person name="Raghuvanshi S."/>
            <person name="Mohanty A."/>
            <person name="Bharti A.K."/>
            <person name="Gaur A."/>
            <person name="Gupta V."/>
            <person name="Kumar D."/>
            <person name="Ravi V."/>
            <person name="Vij S."/>
            <person name="Kapur A."/>
            <person name="Khurana P."/>
            <person name="Khurana P."/>
            <person name="Khurana J.P."/>
            <person name="Tyagi A.K."/>
            <person name="Gaikwad K."/>
            <person name="Singh A."/>
            <person name="Dalal V."/>
            <person name="Srivastava S."/>
            <person name="Dixit A."/>
            <person name="Pal A.K."/>
            <person name="Ghazi I.A."/>
            <person name="Yadav M."/>
            <person name="Pandit A."/>
            <person name="Bhargava A."/>
            <person name="Sureshbabu K."/>
            <person name="Batra K."/>
            <person name="Sharma T.R."/>
            <person name="Mohapatra T."/>
            <person name="Singh N.K."/>
            <person name="Messing J."/>
            <person name="Nelson A.B."/>
            <person name="Fuks G."/>
            <person name="Kavchok S."/>
            <person name="Keizer G."/>
            <person name="Linton E."/>
            <person name="Llaca V."/>
            <person name="Song R."/>
            <person name="Tanyolac B."/>
            <person name="Young S."/>
            <person name="Ho-Il K."/>
            <person name="Hahn J.H."/>
            <person name="Sangsakoo G."/>
            <person name="Vanavichit A."/>
            <person name="de Mattos Luiz.A.T."/>
            <person name="Zimmer P.D."/>
            <person name="Malone G."/>
            <person name="Dellagostin O."/>
            <person name="de Oliveira A.C."/>
            <person name="Bevan M."/>
            <person name="Bancroft I."/>
            <person name="Minx P."/>
            <person name="Cordum H."/>
            <person name="Wilson R."/>
            <person name="Cheng Z."/>
            <person name="Jin W."/>
            <person name="Jiang J."/>
            <person name="Leong S.A."/>
            <person name="Iwama H."/>
            <person name="Gojobori T."/>
            <person name="Itoh T."/>
            <person name="Niimura Y."/>
            <person name="Fujii Y."/>
            <person name="Habara T."/>
            <person name="Sakai H."/>
            <person name="Sato Y."/>
            <person name="Wilson G."/>
            <person name="Kumar K."/>
            <person name="McCouch S."/>
            <person name="Juretic N."/>
            <person name="Hoen D."/>
            <person name="Wright S."/>
            <person name="Bruskiewich R."/>
            <person name="Bureau T."/>
            <person name="Miyao A."/>
            <person name="Hirochika H."/>
            <person name="Nishikawa T."/>
            <person name="Kadowaki K."/>
            <person name="Sugiura M."/>
            <person name="Burr B."/>
            <person name="Sasaki T."/>
        </authorList>
    </citation>
    <scope>NUCLEOTIDE SEQUENCE [LARGE SCALE GENOMIC DNA]</scope>
    <source>
        <strain evidence="2">cv. Nipponbare</strain>
    </source>
</reference>
<dbReference type="Proteomes" id="UP000059680">
    <property type="component" value="Chromosome 10"/>
</dbReference>
<dbReference type="PaxDb" id="39947-A0A0N7KRU2"/>
<dbReference type="AlphaFoldDB" id="A0A0N7KRU2"/>
<dbReference type="InParanoid" id="A0A0N7KRU2"/>
<proteinExistence type="predicted"/>
<reference evidence="1 2" key="3">
    <citation type="journal article" date="2013" name="Rice">
        <title>Improvement of the Oryza sativa Nipponbare reference genome using next generation sequence and optical map data.</title>
        <authorList>
            <person name="Kawahara Y."/>
            <person name="de la Bastide M."/>
            <person name="Hamilton J.P."/>
            <person name="Kanamori H."/>
            <person name="McCombie W.R."/>
            <person name="Ouyang S."/>
            <person name="Schwartz D.C."/>
            <person name="Tanaka T."/>
            <person name="Wu J."/>
            <person name="Zhou S."/>
            <person name="Childs K.L."/>
            <person name="Davidson R.M."/>
            <person name="Lin H."/>
            <person name="Quesada-Ocampo L."/>
            <person name="Vaillancourt B."/>
            <person name="Sakai H."/>
            <person name="Lee S.S."/>
            <person name="Kim J."/>
            <person name="Numa H."/>
            <person name="Itoh T."/>
            <person name="Buell C.R."/>
            <person name="Matsumoto T."/>
        </authorList>
    </citation>
    <scope>NUCLEOTIDE SEQUENCE [LARGE SCALE GENOMIC DNA]</scope>
    <source>
        <strain evidence="2">cv. Nipponbare</strain>
    </source>
</reference>